<dbReference type="Pfam" id="PF09335">
    <property type="entry name" value="VTT_dom"/>
    <property type="match status" value="1"/>
</dbReference>
<name>A0A5B9DD76_9ARCH</name>
<reference evidence="6 7" key="2">
    <citation type="journal article" date="2024" name="Int. J. Syst. Evol. Microbiol.">
        <title>Promethearchaeum syntrophicum gen. nov., sp. nov., an anaerobic, obligately syntrophic archaeon, the first isolate of the lineage 'Asgard' archaea, and proposal of the new archaeal phylum Promethearchaeota phyl. nov. and kingdom Promethearchaeati regn. nov.</title>
        <authorList>
            <person name="Imachi H."/>
            <person name="Nobu M.K."/>
            <person name="Kato S."/>
            <person name="Takaki Y."/>
            <person name="Miyazaki M."/>
            <person name="Miyata M."/>
            <person name="Ogawara M."/>
            <person name="Saito Y."/>
            <person name="Sakai S."/>
            <person name="Tahara Y.O."/>
            <person name="Takano Y."/>
            <person name="Tasumi E."/>
            <person name="Uematsu K."/>
            <person name="Yoshimura T."/>
            <person name="Itoh T."/>
            <person name="Ohkuma M."/>
            <person name="Takai K."/>
        </authorList>
    </citation>
    <scope>NUCLEOTIDE SEQUENCE [LARGE SCALE GENOMIC DNA]</scope>
    <source>
        <strain evidence="6 7">MK-D1</strain>
    </source>
</reference>
<dbReference type="Proteomes" id="UP000321408">
    <property type="component" value="Chromosome"/>
</dbReference>
<dbReference type="InterPro" id="IPR015414">
    <property type="entry name" value="TMEM64"/>
</dbReference>
<dbReference type="InterPro" id="IPR032816">
    <property type="entry name" value="VTT_dom"/>
</dbReference>
<keyword evidence="2" id="KW-1003">Cell membrane</keyword>
<evidence type="ECO:0000313" key="6">
    <source>
        <dbReference type="EMBL" id="QEE16945.2"/>
    </source>
</evidence>
<dbReference type="EMBL" id="CP042905">
    <property type="protein sequence ID" value="QEE16945.2"/>
    <property type="molecule type" value="Genomic_DNA"/>
</dbReference>
<sequence>MAIAFTIIVIISIIVFILTIIDNTFLFTNIRKYFILPLLDLGFWAAFIFLFLMVLQSLIAPIPSELVLLSGAMIFGFWWGVILGIIGSMLSAAITYYVSNRGGRSILEATGEKIGLADRMISIMDEWIENWGFWAIVIGRAVPVIMFDPVSYAAGISNIKPKHYYIATLIGSVPRAIFYAYLGYSMLDGNKPSFLETLPQDQFESVSKQFNTIFFVIFGVLVLMLVFANILSYLREKRKENKAK</sequence>
<comment type="subcellular location">
    <subcellularLocation>
        <location evidence="1">Cell membrane</location>
        <topology evidence="1">Multi-pass membrane protein</topology>
    </subcellularLocation>
</comment>
<dbReference type="AlphaFoldDB" id="A0A5B9DD76"/>
<evidence type="ECO:0000313" key="7">
    <source>
        <dbReference type="Proteomes" id="UP000321408"/>
    </source>
</evidence>
<dbReference type="PANTHER" id="PTHR12677">
    <property type="entry name" value="GOLGI APPARATUS MEMBRANE PROTEIN TVP38-RELATED"/>
    <property type="match status" value="1"/>
</dbReference>
<keyword evidence="4" id="KW-1133">Transmembrane helix</keyword>
<proteinExistence type="predicted"/>
<gene>
    <name evidence="6" type="ORF">DSAG12_02776</name>
</gene>
<evidence type="ECO:0000256" key="2">
    <source>
        <dbReference type="ARBA" id="ARBA00022475"/>
    </source>
</evidence>
<dbReference type="PANTHER" id="PTHR12677:SF59">
    <property type="entry name" value="GOLGI APPARATUS MEMBRANE PROTEIN TVP38-RELATED"/>
    <property type="match status" value="1"/>
</dbReference>
<dbReference type="GO" id="GO:0005886">
    <property type="term" value="C:plasma membrane"/>
    <property type="evidence" value="ECO:0007669"/>
    <property type="project" value="UniProtKB-SubCell"/>
</dbReference>
<organism evidence="6 7">
    <name type="scientific">Promethearchaeum syntrophicum</name>
    <dbReference type="NCBI Taxonomy" id="2594042"/>
    <lineage>
        <taxon>Archaea</taxon>
        <taxon>Promethearchaeati</taxon>
        <taxon>Promethearchaeota</taxon>
        <taxon>Promethearchaeia</taxon>
        <taxon>Promethearchaeales</taxon>
        <taxon>Promethearchaeaceae</taxon>
        <taxon>Promethearchaeum</taxon>
    </lineage>
</organism>
<evidence type="ECO:0000256" key="4">
    <source>
        <dbReference type="ARBA" id="ARBA00022989"/>
    </source>
</evidence>
<keyword evidence="7" id="KW-1185">Reference proteome</keyword>
<keyword evidence="3" id="KW-0812">Transmembrane</keyword>
<evidence type="ECO:0000256" key="1">
    <source>
        <dbReference type="ARBA" id="ARBA00004651"/>
    </source>
</evidence>
<evidence type="ECO:0000256" key="3">
    <source>
        <dbReference type="ARBA" id="ARBA00022692"/>
    </source>
</evidence>
<accession>A0A5B9DD76</accession>
<reference evidence="6 7" key="1">
    <citation type="journal article" date="2020" name="Nature">
        <title>Isolation of an archaeon at the prokaryote-eukaryote interface.</title>
        <authorList>
            <person name="Imachi H."/>
            <person name="Nobu M.K."/>
            <person name="Nakahara N."/>
            <person name="Morono Y."/>
            <person name="Ogawara M."/>
            <person name="Takaki Y."/>
            <person name="Takano Y."/>
            <person name="Uematsu K."/>
            <person name="Ikuta T."/>
            <person name="Ito M."/>
            <person name="Matsui Y."/>
            <person name="Miyazaki M."/>
            <person name="Murata K."/>
            <person name="Saito Y."/>
            <person name="Sakai S."/>
            <person name="Song C."/>
            <person name="Tasumi E."/>
            <person name="Yamanaka Y."/>
            <person name="Yamaguchi T."/>
            <person name="Kamagata Y."/>
            <person name="Tamaki H."/>
            <person name="Takai K."/>
        </authorList>
    </citation>
    <scope>NUCLEOTIDE SEQUENCE [LARGE SCALE GENOMIC DNA]</scope>
    <source>
        <strain evidence="6 7">MK-D1</strain>
    </source>
</reference>
<protein>
    <submittedName>
        <fullName evidence="6">TVP38/TMEM64 family protein</fullName>
    </submittedName>
</protein>
<dbReference type="KEGG" id="psyt:DSAG12_02776"/>
<keyword evidence="5" id="KW-0472">Membrane</keyword>
<evidence type="ECO:0000256" key="5">
    <source>
        <dbReference type="ARBA" id="ARBA00023136"/>
    </source>
</evidence>